<dbReference type="EMBL" id="BMKK01000014">
    <property type="protein sequence ID" value="GGD78978.1"/>
    <property type="molecule type" value="Genomic_DNA"/>
</dbReference>
<protein>
    <recommendedName>
        <fullName evidence="1">ATPase dynein-related AAA domain-containing protein</fullName>
    </recommendedName>
</protein>
<evidence type="ECO:0000313" key="2">
    <source>
        <dbReference type="EMBL" id="GGD78978.1"/>
    </source>
</evidence>
<gene>
    <name evidence="2" type="ORF">GCM10011514_48760</name>
</gene>
<comment type="caution">
    <text evidence="2">The sequence shown here is derived from an EMBL/GenBank/DDBJ whole genome shotgun (WGS) entry which is preliminary data.</text>
</comment>
<name>A0A916Z841_9BACT</name>
<dbReference type="InterPro" id="IPR027417">
    <property type="entry name" value="P-loop_NTPase"/>
</dbReference>
<reference evidence="2" key="1">
    <citation type="journal article" date="2014" name="Int. J. Syst. Evol. Microbiol.">
        <title>Complete genome sequence of Corynebacterium casei LMG S-19264T (=DSM 44701T), isolated from a smear-ripened cheese.</title>
        <authorList>
            <consortium name="US DOE Joint Genome Institute (JGI-PGF)"/>
            <person name="Walter F."/>
            <person name="Albersmeier A."/>
            <person name="Kalinowski J."/>
            <person name="Ruckert C."/>
        </authorList>
    </citation>
    <scope>NUCLEOTIDE SEQUENCE</scope>
    <source>
        <strain evidence="2">CGMCC 1.15958</strain>
    </source>
</reference>
<dbReference type="Pfam" id="PF07728">
    <property type="entry name" value="AAA_5"/>
    <property type="match status" value="1"/>
</dbReference>
<dbReference type="InterPro" id="IPR052934">
    <property type="entry name" value="Methyl-DNA_Rec/Restrict_Enz"/>
</dbReference>
<dbReference type="GO" id="GO:0005524">
    <property type="term" value="F:ATP binding"/>
    <property type="evidence" value="ECO:0007669"/>
    <property type="project" value="InterPro"/>
</dbReference>
<dbReference type="GO" id="GO:0016887">
    <property type="term" value="F:ATP hydrolysis activity"/>
    <property type="evidence" value="ECO:0007669"/>
    <property type="project" value="InterPro"/>
</dbReference>
<proteinExistence type="predicted"/>
<accession>A0A916Z841</accession>
<organism evidence="2 3">
    <name type="scientific">Emticicia aquatilis</name>
    <dbReference type="NCBI Taxonomy" id="1537369"/>
    <lineage>
        <taxon>Bacteria</taxon>
        <taxon>Pseudomonadati</taxon>
        <taxon>Bacteroidota</taxon>
        <taxon>Cytophagia</taxon>
        <taxon>Cytophagales</taxon>
        <taxon>Leadbetterellaceae</taxon>
        <taxon>Emticicia</taxon>
    </lineage>
</organism>
<dbReference type="PANTHER" id="PTHR37291">
    <property type="entry name" value="5-METHYLCYTOSINE-SPECIFIC RESTRICTION ENZYME B"/>
    <property type="match status" value="1"/>
</dbReference>
<sequence>MLEDLGLLALEAQKKCKEYDKRDIVLSDAFKKAFKDSMTSYEITFGQYTTIFTSKNELVIIAPNQWFIIASYFSKFLSQLLVYKKWVTDLSLNSEIKTIRETRQIDASTHAIISKKFDVDDIEKFKRFLTDYDWWAGSKTIDRGDFFVSAVLSSAGVINDSQSYIAQLALHLCNHQNLIEILQQDLNIHSKAPLKTDEVIISSPILKQIIFDTFKYILIEFGENVILENQTIKDNKIEDRAFKGISLPKFFGTDYIIGMFNNAQTPDLLKSSDTIRFFSNNITVLNNEHSYFTTQWSAEGEGRGRTLVNFNNYLDNISNSTLEIVKEEDIFRLIRKTTQIYSNPSSKRLPPQNTIYYGAPGTGKSYKVNEILKNLDTKFYERITFHPEYDHALFVGGYKPITVPVKYKDDNQEVYTEDEVKYRFVPQAFTNIYVRAWKDLENQYYLAIEEINRGNCAEIFGDIFQLLDRHSNYTVSPSEELKEYLIKALGLSHEGITNGLKLPPNLSLLATMNTSDQSLFPMDSAFRRRWDWDYIPICYDENEENKSSTYIVKIDENRSFKWLDFIKTVNLKIKQNDNLGMDKCIGNYFIKPSQDEITLKEFINKAIFYLWNDVFKDEEESDSIFLKGTYYEDFFPIETNGLDEIIKILTNLSITITSTLNLDTLPQITESKKDESSN</sequence>
<reference evidence="2" key="2">
    <citation type="submission" date="2020-09" db="EMBL/GenBank/DDBJ databases">
        <authorList>
            <person name="Sun Q."/>
            <person name="Zhou Y."/>
        </authorList>
    </citation>
    <scope>NUCLEOTIDE SEQUENCE</scope>
    <source>
        <strain evidence="2">CGMCC 1.15958</strain>
    </source>
</reference>
<evidence type="ECO:0000259" key="1">
    <source>
        <dbReference type="Pfam" id="PF07728"/>
    </source>
</evidence>
<dbReference type="PANTHER" id="PTHR37291:SF1">
    <property type="entry name" value="TYPE IV METHYL-DIRECTED RESTRICTION ENZYME ECOKMCRB SUBUNIT"/>
    <property type="match status" value="1"/>
</dbReference>
<dbReference type="InterPro" id="IPR011704">
    <property type="entry name" value="ATPase_dyneun-rel_AAA"/>
</dbReference>
<dbReference type="RefSeq" id="WP_188770430.1">
    <property type="nucleotide sequence ID" value="NZ_BMKK01000014.1"/>
</dbReference>
<evidence type="ECO:0000313" key="3">
    <source>
        <dbReference type="Proteomes" id="UP000609064"/>
    </source>
</evidence>
<dbReference type="SUPFAM" id="SSF52540">
    <property type="entry name" value="P-loop containing nucleoside triphosphate hydrolases"/>
    <property type="match status" value="1"/>
</dbReference>
<feature type="domain" description="ATPase dynein-related AAA" evidence="1">
    <location>
        <begin position="356"/>
        <end position="529"/>
    </location>
</feature>
<dbReference type="AlphaFoldDB" id="A0A916Z841"/>
<dbReference type="Gene3D" id="3.40.50.300">
    <property type="entry name" value="P-loop containing nucleotide triphosphate hydrolases"/>
    <property type="match status" value="1"/>
</dbReference>
<keyword evidence="3" id="KW-1185">Reference proteome</keyword>
<dbReference type="Proteomes" id="UP000609064">
    <property type="component" value="Unassembled WGS sequence"/>
</dbReference>